<dbReference type="InterPro" id="IPR050959">
    <property type="entry name" value="MarA-like"/>
</dbReference>
<dbReference type="Gene3D" id="1.10.10.60">
    <property type="entry name" value="Homeodomain-like"/>
    <property type="match status" value="2"/>
</dbReference>
<comment type="caution">
    <text evidence="5">The sequence shown here is derived from an EMBL/GenBank/DDBJ whole genome shotgun (WGS) entry which is preliminary data.</text>
</comment>
<dbReference type="SUPFAM" id="SSF46689">
    <property type="entry name" value="Homeodomain-like"/>
    <property type="match status" value="2"/>
</dbReference>
<evidence type="ECO:0000256" key="2">
    <source>
        <dbReference type="ARBA" id="ARBA00023125"/>
    </source>
</evidence>
<dbReference type="RefSeq" id="WP_255227578.1">
    <property type="nucleotide sequence ID" value="NZ_JAJEKE010000008.1"/>
</dbReference>
<evidence type="ECO:0000256" key="3">
    <source>
        <dbReference type="ARBA" id="ARBA00023163"/>
    </source>
</evidence>
<protein>
    <submittedName>
        <fullName evidence="5">AraC family transcriptional regulator</fullName>
    </submittedName>
</protein>
<dbReference type="SMART" id="SM00342">
    <property type="entry name" value="HTH_ARAC"/>
    <property type="match status" value="1"/>
</dbReference>
<dbReference type="InterPro" id="IPR018062">
    <property type="entry name" value="HTH_AraC-typ_CS"/>
</dbReference>
<dbReference type="EMBL" id="JAJEKE010000008">
    <property type="protein sequence ID" value="MCQ1530062.1"/>
    <property type="molecule type" value="Genomic_DNA"/>
</dbReference>
<feature type="domain" description="HTH araC/xylS-type" evidence="4">
    <location>
        <begin position="8"/>
        <end position="106"/>
    </location>
</feature>
<dbReference type="PANTHER" id="PTHR47504">
    <property type="entry name" value="RIGHT ORIGIN-BINDING PROTEIN"/>
    <property type="match status" value="1"/>
</dbReference>
<name>A0ABT1NFP1_9FIRM</name>
<keyword evidence="3" id="KW-0804">Transcription</keyword>
<dbReference type="Proteomes" id="UP001651880">
    <property type="component" value="Unassembled WGS sequence"/>
</dbReference>
<dbReference type="InterPro" id="IPR018060">
    <property type="entry name" value="HTH_AraC"/>
</dbReference>
<evidence type="ECO:0000313" key="5">
    <source>
        <dbReference type="EMBL" id="MCQ1530062.1"/>
    </source>
</evidence>
<proteinExistence type="predicted"/>
<organism evidence="5 6">
    <name type="scientific">Lutispora saccharofermentans</name>
    <dbReference type="NCBI Taxonomy" id="3024236"/>
    <lineage>
        <taxon>Bacteria</taxon>
        <taxon>Bacillati</taxon>
        <taxon>Bacillota</taxon>
        <taxon>Clostridia</taxon>
        <taxon>Lutisporales</taxon>
        <taxon>Lutisporaceae</taxon>
        <taxon>Lutispora</taxon>
    </lineage>
</organism>
<evidence type="ECO:0000313" key="6">
    <source>
        <dbReference type="Proteomes" id="UP001651880"/>
    </source>
</evidence>
<keyword evidence="2" id="KW-0238">DNA-binding</keyword>
<keyword evidence="1" id="KW-0805">Transcription regulation</keyword>
<accession>A0ABT1NFP1</accession>
<sequence>MEWLTQMNDALNYIELNLQGTVDFSEVAHIACSSLTRFQRMFTFMTDMTIGDYVKCRKMSLAAEDLKNTDIKVIELALKYGYKSPEAFTRAFQSFHGAPPTVVHKSGISKVFHPISFQIKINGGNMMMGSKPVVQIEELSNLKVVCFQVNCKEPENEAWNQMRKWVVSNLNDYEARRYIGYAPCGHHPESSEEEPHEYVAMMLLYGEEGQNDYISGAKVCDAPKGLFLVGDVVLNEFDDNGNIDIGESMKKSS</sequence>
<dbReference type="PROSITE" id="PS01124">
    <property type="entry name" value="HTH_ARAC_FAMILY_2"/>
    <property type="match status" value="1"/>
</dbReference>
<evidence type="ECO:0000256" key="1">
    <source>
        <dbReference type="ARBA" id="ARBA00023015"/>
    </source>
</evidence>
<dbReference type="InterPro" id="IPR009057">
    <property type="entry name" value="Homeodomain-like_sf"/>
</dbReference>
<dbReference type="PANTHER" id="PTHR47504:SF5">
    <property type="entry name" value="RIGHT ORIGIN-BINDING PROTEIN"/>
    <property type="match status" value="1"/>
</dbReference>
<keyword evidence="6" id="KW-1185">Reference proteome</keyword>
<dbReference type="PROSITE" id="PS00041">
    <property type="entry name" value="HTH_ARAC_FAMILY_1"/>
    <property type="match status" value="1"/>
</dbReference>
<evidence type="ECO:0000259" key="4">
    <source>
        <dbReference type="PROSITE" id="PS01124"/>
    </source>
</evidence>
<reference evidence="5 6" key="1">
    <citation type="submission" date="2021-10" db="EMBL/GenBank/DDBJ databases">
        <title>Lutispora strain m25 sp. nov., a thermophilic, non-spore-forming bacterium isolated from a lab-scale methanogenic bioreactor digesting anaerobic sludge.</title>
        <authorList>
            <person name="El Houari A."/>
            <person name="Mcdonald J."/>
        </authorList>
    </citation>
    <scope>NUCLEOTIDE SEQUENCE [LARGE SCALE GENOMIC DNA]</scope>
    <source>
        <strain evidence="6">m25</strain>
    </source>
</reference>
<gene>
    <name evidence="5" type="ORF">LJD61_10955</name>
</gene>
<dbReference type="Pfam" id="PF12833">
    <property type="entry name" value="HTH_18"/>
    <property type="match status" value="1"/>
</dbReference>